<name>A0A2S3XHE0_PSEPU</name>
<evidence type="ECO:0000313" key="2">
    <source>
        <dbReference type="Proteomes" id="UP000237378"/>
    </source>
</evidence>
<reference evidence="1 2" key="1">
    <citation type="submission" date="2016-08" db="EMBL/GenBank/DDBJ databases">
        <authorList>
            <person name="Seilhamer J.J."/>
        </authorList>
    </citation>
    <scope>NUCLEOTIDE SEQUENCE [LARGE SCALE GENOMIC DNA]</scope>
    <source>
        <strain evidence="1 2">KH-18-2</strain>
    </source>
</reference>
<accession>A0A2S3XHE0</accession>
<comment type="caution">
    <text evidence="1">The sequence shown here is derived from an EMBL/GenBank/DDBJ whole genome shotgun (WGS) entry which is preliminary data.</text>
</comment>
<proteinExistence type="predicted"/>
<dbReference type="EMBL" id="MING01000019">
    <property type="protein sequence ID" value="POG14472.1"/>
    <property type="molecule type" value="Genomic_DNA"/>
</dbReference>
<protein>
    <submittedName>
        <fullName evidence="1">Uncharacterized protein</fullName>
    </submittedName>
</protein>
<sequence length="83" mass="8349">MEWEIVLAGILSVPFPLAAMAVGLFCAARSCVTGAIAWSDGYRSAALLSFAAGGAGTVASTGGLVRLGAAQKYITVLSRAEVS</sequence>
<dbReference type="AlphaFoldDB" id="A0A2S3XHE0"/>
<gene>
    <name evidence="1" type="ORF">BGP82_08605</name>
</gene>
<evidence type="ECO:0000313" key="1">
    <source>
        <dbReference type="EMBL" id="POG14472.1"/>
    </source>
</evidence>
<organism evidence="1 2">
    <name type="scientific">Pseudomonas putida</name>
    <name type="common">Arthrobacter siderocapsulatus</name>
    <dbReference type="NCBI Taxonomy" id="303"/>
    <lineage>
        <taxon>Bacteria</taxon>
        <taxon>Pseudomonadati</taxon>
        <taxon>Pseudomonadota</taxon>
        <taxon>Gammaproteobacteria</taxon>
        <taxon>Pseudomonadales</taxon>
        <taxon>Pseudomonadaceae</taxon>
        <taxon>Pseudomonas</taxon>
    </lineage>
</organism>
<reference evidence="1 2" key="2">
    <citation type="submission" date="2018-03" db="EMBL/GenBank/DDBJ databases">
        <title>Draft genome of Pseudomonas putida strain KH-18-2.</title>
        <authorList>
            <person name="Yoshizawa S."/>
            <person name="Khan N.H."/>
            <person name="Nishimura M."/>
            <person name="Chiura H.X."/>
            <person name="Ogura Y."/>
            <person name="Hayashi T."/>
            <person name="Kogure K."/>
        </authorList>
    </citation>
    <scope>NUCLEOTIDE SEQUENCE [LARGE SCALE GENOMIC DNA]</scope>
    <source>
        <strain evidence="1 2">KH-18-2</strain>
    </source>
</reference>
<dbReference type="Proteomes" id="UP000237378">
    <property type="component" value="Unassembled WGS sequence"/>
</dbReference>